<keyword evidence="1" id="KW-0114">cAMP</keyword>
<gene>
    <name evidence="3" type="ORF">AKO1_011507</name>
</gene>
<evidence type="ECO:0000256" key="1">
    <source>
        <dbReference type="PIRNR" id="PIRNR000962"/>
    </source>
</evidence>
<evidence type="ECO:0000313" key="3">
    <source>
        <dbReference type="EMBL" id="KAL0483216.1"/>
    </source>
</evidence>
<dbReference type="CDD" id="cd07735">
    <property type="entry name" value="class_II_PDE_MBL-fold"/>
    <property type="match status" value="1"/>
</dbReference>
<dbReference type="GO" id="GO:0006198">
    <property type="term" value="P:cAMP catabolic process"/>
    <property type="evidence" value="ECO:0007669"/>
    <property type="project" value="UniProtKB-UniRule"/>
</dbReference>
<sequence>MDMDEVITDRRVRTTSVGTSPRLDSYTEDVDVRYPMKSKFDRFKEYLSHKSSLRMRLLVLISVLIVILFLMIIAGIILVPRIISYTVSRNQVCSFSAVILGNGGGSSEDNLSSVLISLGNSDRFIAFDAGTLLHGIRKFISSEGLLYNNYVGSNRNMIFPIPTKYTREIQRAGYLLRNHVLAYFIGHPHFDHVAGLILNSPEDHFVNEGTAEGDFPKRKSIIGTNITLSVLQDEVFDNKLWPNLSYQYNYIQKMNNGTYDVNELLAFTNLSPNSPYMTAFKNSKMTVFETCHSGSSTAFLLTKLENNQTQDQALYFSDTGLSTQDPSCDWRSKLNNIWSHPMFQLKKLRVMFIEVSFEDSIPDNKLYGHLKPSLLITTLKDMMVATRETDLSHVKIIIQHTKQLFDAAEDPRDVIAKQLQSSGINAQFLFPIQGDYLCL</sequence>
<comment type="caution">
    <text evidence="3">The sequence shown here is derived from an EMBL/GenBank/DDBJ whole genome shotgun (WGS) entry which is preliminary data.</text>
</comment>
<dbReference type="GO" id="GO:0047555">
    <property type="term" value="F:3',5'-cyclic-GMP phosphodiesterase activity"/>
    <property type="evidence" value="ECO:0007669"/>
    <property type="project" value="TreeGrafter"/>
</dbReference>
<dbReference type="Proteomes" id="UP001431209">
    <property type="component" value="Unassembled WGS sequence"/>
</dbReference>
<keyword evidence="2" id="KW-1133">Transmembrane helix</keyword>
<dbReference type="AlphaFoldDB" id="A0AAW2Z368"/>
<feature type="transmembrane region" description="Helical" evidence="2">
    <location>
        <begin position="57"/>
        <end position="79"/>
    </location>
</feature>
<accession>A0AAW2Z368</accession>
<dbReference type="Pfam" id="PF02112">
    <property type="entry name" value="PDEase_II"/>
    <property type="match status" value="1"/>
</dbReference>
<protein>
    <submittedName>
        <fullName evidence="3">cAMP/cGMP-dependent phosphodiesterase</fullName>
    </submittedName>
</protein>
<keyword evidence="1" id="KW-0378">Hydrolase</keyword>
<comment type="similarity">
    <text evidence="1">Belongs to the cyclic nucleotide phosphodiesterase class-II family.</text>
</comment>
<evidence type="ECO:0000313" key="4">
    <source>
        <dbReference type="Proteomes" id="UP001431209"/>
    </source>
</evidence>
<dbReference type="GO" id="GO:1902660">
    <property type="term" value="P:negative regulation of glucose mediated signaling pathway"/>
    <property type="evidence" value="ECO:0007669"/>
    <property type="project" value="TreeGrafter"/>
</dbReference>
<dbReference type="GO" id="GO:0004115">
    <property type="term" value="F:3',5'-cyclic-AMP phosphodiesterase activity"/>
    <property type="evidence" value="ECO:0007669"/>
    <property type="project" value="UniProtKB-UniRule"/>
</dbReference>
<dbReference type="PANTHER" id="PTHR28283:SF1">
    <property type="entry name" value="3',5'-CYCLIC-NUCLEOTIDE PHOSPHODIESTERASE 1"/>
    <property type="match status" value="1"/>
</dbReference>
<proteinExistence type="inferred from homology"/>
<reference evidence="3 4" key="1">
    <citation type="submission" date="2024-03" db="EMBL/GenBank/DDBJ databases">
        <title>The Acrasis kona genome and developmental transcriptomes reveal deep origins of eukaryotic multicellular pathways.</title>
        <authorList>
            <person name="Sheikh S."/>
            <person name="Fu C.-J."/>
            <person name="Brown M.W."/>
            <person name="Baldauf S.L."/>
        </authorList>
    </citation>
    <scope>NUCLEOTIDE SEQUENCE [LARGE SCALE GENOMIC DNA]</scope>
    <source>
        <strain evidence="3 4">ATCC MYA-3509</strain>
    </source>
</reference>
<keyword evidence="2" id="KW-0812">Transmembrane</keyword>
<dbReference type="InterPro" id="IPR000396">
    <property type="entry name" value="Pdiesterase2"/>
</dbReference>
<dbReference type="EMBL" id="JAOPGA020000946">
    <property type="protein sequence ID" value="KAL0483216.1"/>
    <property type="molecule type" value="Genomic_DNA"/>
</dbReference>
<dbReference type="SUPFAM" id="SSF56281">
    <property type="entry name" value="Metallo-hydrolase/oxidoreductase"/>
    <property type="match status" value="1"/>
</dbReference>
<keyword evidence="2" id="KW-0472">Membrane</keyword>
<dbReference type="InterPro" id="IPR036866">
    <property type="entry name" value="RibonucZ/Hydroxyglut_hydro"/>
</dbReference>
<dbReference type="Gene3D" id="3.60.15.10">
    <property type="entry name" value="Ribonuclease Z/Hydroxyacylglutathione hydrolase-like"/>
    <property type="match status" value="1"/>
</dbReference>
<dbReference type="PRINTS" id="PR00388">
    <property type="entry name" value="PDIESTERASE2"/>
</dbReference>
<name>A0AAW2Z368_9EUKA</name>
<dbReference type="PANTHER" id="PTHR28283">
    <property type="entry name" value="3',5'-CYCLIC-NUCLEOTIDE PHOSPHODIESTERASE 1"/>
    <property type="match status" value="1"/>
</dbReference>
<dbReference type="PIRSF" id="PIRSF000962">
    <property type="entry name" value="Cyc_nuc_PDEase"/>
    <property type="match status" value="1"/>
</dbReference>
<keyword evidence="4" id="KW-1185">Reference proteome</keyword>
<organism evidence="3 4">
    <name type="scientific">Acrasis kona</name>
    <dbReference type="NCBI Taxonomy" id="1008807"/>
    <lineage>
        <taxon>Eukaryota</taxon>
        <taxon>Discoba</taxon>
        <taxon>Heterolobosea</taxon>
        <taxon>Tetramitia</taxon>
        <taxon>Eutetramitia</taxon>
        <taxon>Acrasidae</taxon>
        <taxon>Acrasis</taxon>
    </lineage>
</organism>
<evidence type="ECO:0000256" key="2">
    <source>
        <dbReference type="SAM" id="Phobius"/>
    </source>
</evidence>